<protein>
    <submittedName>
        <fullName evidence="2">Uncharacterized protein</fullName>
    </submittedName>
</protein>
<dbReference type="OrthoDB" id="6486159at2759"/>
<dbReference type="OMA" id="HANLGWI"/>
<feature type="region of interest" description="Disordered" evidence="1">
    <location>
        <begin position="1"/>
        <end position="23"/>
    </location>
</feature>
<dbReference type="VEuPathDB" id="VectorBase:HLOH_041027"/>
<name>A0A9J6GSU4_HAELO</name>
<dbReference type="EMBL" id="JABSTR010000009">
    <property type="protein sequence ID" value="KAH9378565.1"/>
    <property type="molecule type" value="Genomic_DNA"/>
</dbReference>
<keyword evidence="3" id="KW-1185">Reference proteome</keyword>
<proteinExistence type="predicted"/>
<gene>
    <name evidence="2" type="ORF">HPB48_000766</name>
</gene>
<evidence type="ECO:0000313" key="3">
    <source>
        <dbReference type="Proteomes" id="UP000821853"/>
    </source>
</evidence>
<reference evidence="2 3" key="1">
    <citation type="journal article" date="2020" name="Cell">
        <title>Large-Scale Comparative Analyses of Tick Genomes Elucidate Their Genetic Diversity and Vector Capacities.</title>
        <authorList>
            <consortium name="Tick Genome and Microbiome Consortium (TIGMIC)"/>
            <person name="Jia N."/>
            <person name="Wang J."/>
            <person name="Shi W."/>
            <person name="Du L."/>
            <person name="Sun Y."/>
            <person name="Zhan W."/>
            <person name="Jiang J.F."/>
            <person name="Wang Q."/>
            <person name="Zhang B."/>
            <person name="Ji P."/>
            <person name="Bell-Sakyi L."/>
            <person name="Cui X.M."/>
            <person name="Yuan T.T."/>
            <person name="Jiang B.G."/>
            <person name="Yang W.F."/>
            <person name="Lam T.T."/>
            <person name="Chang Q.C."/>
            <person name="Ding S.J."/>
            <person name="Wang X.J."/>
            <person name="Zhu J.G."/>
            <person name="Ruan X.D."/>
            <person name="Zhao L."/>
            <person name="Wei J.T."/>
            <person name="Ye R.Z."/>
            <person name="Que T.C."/>
            <person name="Du C.H."/>
            <person name="Zhou Y.H."/>
            <person name="Cheng J.X."/>
            <person name="Dai P.F."/>
            <person name="Guo W.B."/>
            <person name="Han X.H."/>
            <person name="Huang E.J."/>
            <person name="Li L.F."/>
            <person name="Wei W."/>
            <person name="Gao Y.C."/>
            <person name="Liu J.Z."/>
            <person name="Shao H.Z."/>
            <person name="Wang X."/>
            <person name="Wang C.C."/>
            <person name="Yang T.C."/>
            <person name="Huo Q.B."/>
            <person name="Li W."/>
            <person name="Chen H.Y."/>
            <person name="Chen S.E."/>
            <person name="Zhou L.G."/>
            <person name="Ni X.B."/>
            <person name="Tian J.H."/>
            <person name="Sheng Y."/>
            <person name="Liu T."/>
            <person name="Pan Y.S."/>
            <person name="Xia L.Y."/>
            <person name="Li J."/>
            <person name="Zhao F."/>
            <person name="Cao W.C."/>
        </authorList>
    </citation>
    <scope>NUCLEOTIDE SEQUENCE [LARGE SCALE GENOMIC DNA]</scope>
    <source>
        <strain evidence="2">HaeL-2018</strain>
    </source>
</reference>
<feature type="compositionally biased region" description="Basic residues" evidence="1">
    <location>
        <begin position="1"/>
        <end position="11"/>
    </location>
</feature>
<sequence>MRKASAWRRKWTPSNGTERPAETLVGPHANLGWITDAARKALVSKDTVVVFVSDGCTLIAQPAGVSWKKPFKDSLRETLESYIRAGTVTPKGNLNKPCREDVVNFVAKARAAVTEDISPAP</sequence>
<dbReference type="AlphaFoldDB" id="A0A9J6GSU4"/>
<comment type="caution">
    <text evidence="2">The sequence shown here is derived from an EMBL/GenBank/DDBJ whole genome shotgun (WGS) entry which is preliminary data.</text>
</comment>
<evidence type="ECO:0000313" key="2">
    <source>
        <dbReference type="EMBL" id="KAH9378565.1"/>
    </source>
</evidence>
<accession>A0A9J6GSU4</accession>
<organism evidence="2 3">
    <name type="scientific">Haemaphysalis longicornis</name>
    <name type="common">Bush tick</name>
    <dbReference type="NCBI Taxonomy" id="44386"/>
    <lineage>
        <taxon>Eukaryota</taxon>
        <taxon>Metazoa</taxon>
        <taxon>Ecdysozoa</taxon>
        <taxon>Arthropoda</taxon>
        <taxon>Chelicerata</taxon>
        <taxon>Arachnida</taxon>
        <taxon>Acari</taxon>
        <taxon>Parasitiformes</taxon>
        <taxon>Ixodida</taxon>
        <taxon>Ixodoidea</taxon>
        <taxon>Ixodidae</taxon>
        <taxon>Haemaphysalinae</taxon>
        <taxon>Haemaphysalis</taxon>
    </lineage>
</organism>
<dbReference type="Proteomes" id="UP000821853">
    <property type="component" value="Unassembled WGS sequence"/>
</dbReference>
<evidence type="ECO:0000256" key="1">
    <source>
        <dbReference type="SAM" id="MobiDB-lite"/>
    </source>
</evidence>